<reference evidence="1 2" key="1">
    <citation type="submission" date="2019-05" db="EMBL/GenBank/DDBJ databases">
        <title>Another draft genome of Portunus trituberculatus and its Hox gene families provides insights of decapod evolution.</title>
        <authorList>
            <person name="Jeong J.-H."/>
            <person name="Song I."/>
            <person name="Kim S."/>
            <person name="Choi T."/>
            <person name="Kim D."/>
            <person name="Ryu S."/>
            <person name="Kim W."/>
        </authorList>
    </citation>
    <scope>NUCLEOTIDE SEQUENCE [LARGE SCALE GENOMIC DNA]</scope>
    <source>
        <tissue evidence="1">Muscle</tissue>
    </source>
</reference>
<dbReference type="Gene3D" id="3.40.50.1010">
    <property type="entry name" value="5'-nuclease"/>
    <property type="match status" value="1"/>
</dbReference>
<evidence type="ECO:0000313" key="1">
    <source>
        <dbReference type="EMBL" id="MPC42328.1"/>
    </source>
</evidence>
<dbReference type="EMBL" id="VSRR010005394">
    <property type="protein sequence ID" value="MPC42328.1"/>
    <property type="molecule type" value="Genomic_DNA"/>
</dbReference>
<organism evidence="1 2">
    <name type="scientific">Portunus trituberculatus</name>
    <name type="common">Swimming crab</name>
    <name type="synonym">Neptunus trituberculatus</name>
    <dbReference type="NCBI Taxonomy" id="210409"/>
    <lineage>
        <taxon>Eukaryota</taxon>
        <taxon>Metazoa</taxon>
        <taxon>Ecdysozoa</taxon>
        <taxon>Arthropoda</taxon>
        <taxon>Crustacea</taxon>
        <taxon>Multicrustacea</taxon>
        <taxon>Malacostraca</taxon>
        <taxon>Eumalacostraca</taxon>
        <taxon>Eucarida</taxon>
        <taxon>Decapoda</taxon>
        <taxon>Pleocyemata</taxon>
        <taxon>Brachyura</taxon>
        <taxon>Eubrachyura</taxon>
        <taxon>Portunoidea</taxon>
        <taxon>Portunidae</taxon>
        <taxon>Portuninae</taxon>
        <taxon>Portunus</taxon>
    </lineage>
</organism>
<protein>
    <submittedName>
        <fullName evidence="1">Telomerase-binding protein EST1A</fullName>
    </submittedName>
</protein>
<evidence type="ECO:0000313" key="2">
    <source>
        <dbReference type="Proteomes" id="UP000324222"/>
    </source>
</evidence>
<proteinExistence type="predicted"/>
<dbReference type="OrthoDB" id="2017974at2759"/>
<dbReference type="Proteomes" id="UP000324222">
    <property type="component" value="Unassembled WGS sequence"/>
</dbReference>
<dbReference type="AlphaFoldDB" id="A0A5B7FB33"/>
<comment type="caution">
    <text evidence="1">The sequence shown here is derived from an EMBL/GenBank/DDBJ whole genome shotgun (WGS) entry which is preliminary data.</text>
</comment>
<gene>
    <name evidence="1" type="primary">Smg6_0</name>
    <name evidence="1" type="ORF">E2C01_035947</name>
</gene>
<accession>A0A5B7FB33</accession>
<keyword evidence="2" id="KW-1185">Reference proteome</keyword>
<sequence>MLLNCGAVFLMRGMPSQPVTSLVSRTSQCPQWLSLLWPCFTHRLFSSSGVILSFIGVRMSAVFRCRLFPSSNSPLRHRHAVCRHASSPKPPPYWLPRRCRLTASPPCTGDSLRSQLNALLSNACYCFIKVHTGVRRLYREVVLLTEDRNLRVKAHARDVPVRDLLDFARWAGVR</sequence>
<name>A0A5B7FB33_PORTR</name>